<comment type="caution">
    <text evidence="13">The sequence shown here is derived from an EMBL/GenBank/DDBJ whole genome shotgun (WGS) entry which is preliminary data.</text>
</comment>
<evidence type="ECO:0000313" key="13">
    <source>
        <dbReference type="EMBL" id="OQP56270.1"/>
    </source>
</evidence>
<feature type="signal peptide" evidence="10">
    <location>
        <begin position="1"/>
        <end position="18"/>
    </location>
</feature>
<protein>
    <submittedName>
        <fullName evidence="13">SusC/RagA family TonB-linked outer membrane protein</fullName>
    </submittedName>
</protein>
<name>A0A1V9FD05_9BACT</name>
<dbReference type="GO" id="GO:0009279">
    <property type="term" value="C:cell outer membrane"/>
    <property type="evidence" value="ECO:0007669"/>
    <property type="project" value="UniProtKB-SubCell"/>
</dbReference>
<keyword evidence="5 9" id="KW-0798">TonB box</keyword>
<dbReference type="OrthoDB" id="9768177at2"/>
<dbReference type="Pfam" id="PF00593">
    <property type="entry name" value="TonB_dep_Rec_b-barrel"/>
    <property type="match status" value="1"/>
</dbReference>
<keyword evidence="10" id="KW-0732">Signal</keyword>
<dbReference type="Proteomes" id="UP000192276">
    <property type="component" value="Unassembled WGS sequence"/>
</dbReference>
<dbReference type="SUPFAM" id="SSF56935">
    <property type="entry name" value="Porins"/>
    <property type="match status" value="1"/>
</dbReference>
<dbReference type="NCBIfam" id="TIGR04057">
    <property type="entry name" value="SusC_RagA_signa"/>
    <property type="match status" value="1"/>
</dbReference>
<feature type="domain" description="TonB-dependent receptor-like beta-barrel" evidence="11">
    <location>
        <begin position="386"/>
        <end position="844"/>
    </location>
</feature>
<evidence type="ECO:0000256" key="2">
    <source>
        <dbReference type="ARBA" id="ARBA00022448"/>
    </source>
</evidence>
<dbReference type="InterPro" id="IPR012910">
    <property type="entry name" value="Plug_dom"/>
</dbReference>
<dbReference type="NCBIfam" id="TIGR04056">
    <property type="entry name" value="OMP_RagA_SusC"/>
    <property type="match status" value="1"/>
</dbReference>
<evidence type="ECO:0000256" key="3">
    <source>
        <dbReference type="ARBA" id="ARBA00022452"/>
    </source>
</evidence>
<keyword evidence="4 8" id="KW-0812">Transmembrane</keyword>
<dbReference type="InterPro" id="IPR036942">
    <property type="entry name" value="Beta-barrel_TonB_sf"/>
</dbReference>
<dbReference type="EMBL" id="LWBP01000201">
    <property type="protein sequence ID" value="OQP56270.1"/>
    <property type="molecule type" value="Genomic_DNA"/>
</dbReference>
<evidence type="ECO:0000259" key="12">
    <source>
        <dbReference type="Pfam" id="PF07715"/>
    </source>
</evidence>
<dbReference type="RefSeq" id="WP_081169022.1">
    <property type="nucleotide sequence ID" value="NZ_LWBP01000201.1"/>
</dbReference>
<sequence length="1072" mass="118682">MRVTLVVLHFFIPLFLFAQTRTISGTVSDEKGVPLAAVSVMVKGTSTGTQTDVSGNFKLPVTGTGKVILVVSSTGFRLREIATDGNKPVSILLETLSSNLDDVVVIGYQTVSRRNVTGSVSSVAAKDMKDIPLSSAAEAITGRLAGVQVTTTEGRPGADILVRVRGGGSITQDNSPLYIVDGIQMENALSVLSLQEIESINVLKDAASTAIYGARGANGVIIITTKGGHEMKTKVTYNGFAGVRKIVNKLAVMNPYDYVKYQYQIYNYNTNQETRDAFRDRYGSWEDLELYKSMPFTDWQDKVFGRDAFSQTHVLGVTGGTKSTTFNIGLNNTDEEGIMLNSGFKRTLATLKLDHKVNDRFKVGINTRYSRQRIDGVGTSSTGTQGTNRLRNSVRFRPFIAPGLESQVDEFDENYANLTNLTSPLLLANQELKYDYRNDVIVNGYFSYEIIKGLTYKTVLGINNTERKTNTFNGVVTGIARQNADMPVVQMTTGDGLSLTNSNTLNYRRGFGKHQIDVLVGQEIYEARSKSLNITTKWLPKDITPEQAFAGIQKATPPSGLIQDAPSTSHGINRLLSVFSRANYSYDGKYMATFTLRRDGSSLFAKENRNAYFPSMALAWRISDEEFMKEADFISELKMRFSIGTAGNNRIGADLYKTMFTASGNDGYAFNESVTPGFAALQLANANLKWETTVSRNLGLDIALFRNRLNATIDWYFNNTRDLLLQANIPQTSGYTTQFQNIGKTENKGLEIQLNGTVMRNKDFNWNASFNMAFNKNKIVSLGLDPSGQPKNSYLEEAGWISATYQDFLVQVGQPIGQFYGYVTDGFYTVDDFDYNASTQAYTLKADVANTKNVALGNRDPQPGDLKLKKLGDKADMMIGAGDRTVLGNAQPKFSGGFNQQFSYKGFDASIFMNFSVGNKVYNANKIEFTTQYLYRDNNMLASMNDRWKWYDDNGVKVTDPVALSELNANTKYWTPSAGQYFLHSFAIEDGSFLRISNVTLGYSLPDGLLKKSKVFSQFRVYATVNNLLTLTGYSGFDPEANTRRSNPLTPGVDYAAYPRSRYILAGVNVTF</sequence>
<dbReference type="InterPro" id="IPR023996">
    <property type="entry name" value="TonB-dep_OMP_SusC/RagA"/>
</dbReference>
<evidence type="ECO:0000256" key="1">
    <source>
        <dbReference type="ARBA" id="ARBA00004571"/>
    </source>
</evidence>
<keyword evidence="14" id="KW-1185">Reference proteome</keyword>
<keyword evidence="6 8" id="KW-0472">Membrane</keyword>
<dbReference type="SUPFAM" id="SSF49464">
    <property type="entry name" value="Carboxypeptidase regulatory domain-like"/>
    <property type="match status" value="1"/>
</dbReference>
<keyword evidence="7 8" id="KW-0998">Cell outer membrane</keyword>
<dbReference type="InterPro" id="IPR039426">
    <property type="entry name" value="TonB-dep_rcpt-like"/>
</dbReference>
<dbReference type="Gene3D" id="2.60.40.1120">
    <property type="entry name" value="Carboxypeptidase-like, regulatory domain"/>
    <property type="match status" value="1"/>
</dbReference>
<dbReference type="InterPro" id="IPR023997">
    <property type="entry name" value="TonB-dep_OMP_SusC/RagA_CS"/>
</dbReference>
<keyword evidence="3 8" id="KW-1134">Transmembrane beta strand</keyword>
<evidence type="ECO:0000313" key="14">
    <source>
        <dbReference type="Proteomes" id="UP000192276"/>
    </source>
</evidence>
<comment type="similarity">
    <text evidence="8 9">Belongs to the TonB-dependent receptor family.</text>
</comment>
<feature type="domain" description="TonB-dependent receptor plug" evidence="12">
    <location>
        <begin position="113"/>
        <end position="220"/>
    </location>
</feature>
<evidence type="ECO:0000256" key="4">
    <source>
        <dbReference type="ARBA" id="ARBA00022692"/>
    </source>
</evidence>
<reference evidence="14" key="1">
    <citation type="submission" date="2016-04" db="EMBL/GenBank/DDBJ databases">
        <authorList>
            <person name="Chen L."/>
            <person name="Zhuang W."/>
            <person name="Wang G."/>
        </authorList>
    </citation>
    <scope>NUCLEOTIDE SEQUENCE [LARGE SCALE GENOMIC DNA]</scope>
    <source>
        <strain evidence="14">208</strain>
    </source>
</reference>
<feature type="chain" id="PRO_5012754389" evidence="10">
    <location>
        <begin position="19"/>
        <end position="1072"/>
    </location>
</feature>
<dbReference type="Pfam" id="PF13715">
    <property type="entry name" value="CarbopepD_reg_2"/>
    <property type="match status" value="1"/>
</dbReference>
<comment type="subcellular location">
    <subcellularLocation>
        <location evidence="1 8">Cell outer membrane</location>
        <topology evidence="1 8">Multi-pass membrane protein</topology>
    </subcellularLocation>
</comment>
<dbReference type="FunFam" id="2.170.130.10:FF:000008">
    <property type="entry name" value="SusC/RagA family TonB-linked outer membrane protein"/>
    <property type="match status" value="1"/>
</dbReference>
<proteinExistence type="inferred from homology"/>
<organism evidence="13 14">
    <name type="scientific">Niastella populi</name>
    <dbReference type="NCBI Taxonomy" id="550983"/>
    <lineage>
        <taxon>Bacteria</taxon>
        <taxon>Pseudomonadati</taxon>
        <taxon>Bacteroidota</taxon>
        <taxon>Chitinophagia</taxon>
        <taxon>Chitinophagales</taxon>
        <taxon>Chitinophagaceae</taxon>
        <taxon>Niastella</taxon>
    </lineage>
</organism>
<keyword evidence="2 8" id="KW-0813">Transport</keyword>
<dbReference type="Gene3D" id="2.170.130.10">
    <property type="entry name" value="TonB-dependent receptor, plug domain"/>
    <property type="match status" value="1"/>
</dbReference>
<evidence type="ECO:0000256" key="10">
    <source>
        <dbReference type="SAM" id="SignalP"/>
    </source>
</evidence>
<dbReference type="InterPro" id="IPR008969">
    <property type="entry name" value="CarboxyPept-like_regulatory"/>
</dbReference>
<dbReference type="InterPro" id="IPR037066">
    <property type="entry name" value="Plug_dom_sf"/>
</dbReference>
<evidence type="ECO:0000256" key="5">
    <source>
        <dbReference type="ARBA" id="ARBA00023077"/>
    </source>
</evidence>
<dbReference type="AlphaFoldDB" id="A0A1V9FD05"/>
<dbReference type="InterPro" id="IPR000531">
    <property type="entry name" value="Beta-barrel_TonB"/>
</dbReference>
<evidence type="ECO:0000256" key="8">
    <source>
        <dbReference type="PROSITE-ProRule" id="PRU01360"/>
    </source>
</evidence>
<evidence type="ECO:0000256" key="6">
    <source>
        <dbReference type="ARBA" id="ARBA00023136"/>
    </source>
</evidence>
<evidence type="ECO:0000256" key="7">
    <source>
        <dbReference type="ARBA" id="ARBA00023237"/>
    </source>
</evidence>
<dbReference type="STRING" id="550983.A4R26_26260"/>
<dbReference type="Pfam" id="PF07715">
    <property type="entry name" value="Plug"/>
    <property type="match status" value="1"/>
</dbReference>
<evidence type="ECO:0000256" key="9">
    <source>
        <dbReference type="RuleBase" id="RU003357"/>
    </source>
</evidence>
<dbReference type="PROSITE" id="PS52016">
    <property type="entry name" value="TONB_DEPENDENT_REC_3"/>
    <property type="match status" value="1"/>
</dbReference>
<evidence type="ECO:0000259" key="11">
    <source>
        <dbReference type="Pfam" id="PF00593"/>
    </source>
</evidence>
<dbReference type="Gene3D" id="2.40.170.20">
    <property type="entry name" value="TonB-dependent receptor, beta-barrel domain"/>
    <property type="match status" value="1"/>
</dbReference>
<gene>
    <name evidence="13" type="ORF">A4R26_26260</name>
</gene>
<accession>A0A1V9FD05</accession>